<feature type="region of interest" description="Disordered" evidence="1">
    <location>
        <begin position="25"/>
        <end position="75"/>
    </location>
</feature>
<feature type="non-terminal residue" evidence="2">
    <location>
        <position position="1"/>
    </location>
</feature>
<dbReference type="EMBL" id="CAGKOT010000013">
    <property type="protein sequence ID" value="CAB5359054.1"/>
    <property type="molecule type" value="Genomic_DNA"/>
</dbReference>
<dbReference type="AlphaFoldDB" id="A0A916E6S0"/>
<comment type="caution">
    <text evidence="2">The sequence shown here is derived from an EMBL/GenBank/DDBJ whole genome shotgun (WGS) entry which is preliminary data.</text>
</comment>
<proteinExistence type="predicted"/>
<organism evidence="2 3">
    <name type="scientific">Rhizophagus irregularis</name>
    <dbReference type="NCBI Taxonomy" id="588596"/>
    <lineage>
        <taxon>Eukaryota</taxon>
        <taxon>Fungi</taxon>
        <taxon>Fungi incertae sedis</taxon>
        <taxon>Mucoromycota</taxon>
        <taxon>Glomeromycotina</taxon>
        <taxon>Glomeromycetes</taxon>
        <taxon>Glomerales</taxon>
        <taxon>Glomeraceae</taxon>
        <taxon>Rhizophagus</taxon>
    </lineage>
</organism>
<evidence type="ECO:0000313" key="3">
    <source>
        <dbReference type="Proteomes" id="UP000684084"/>
    </source>
</evidence>
<evidence type="ECO:0000313" key="2">
    <source>
        <dbReference type="EMBL" id="CAB5359054.1"/>
    </source>
</evidence>
<reference evidence="2" key="1">
    <citation type="submission" date="2020-05" db="EMBL/GenBank/DDBJ databases">
        <authorList>
            <person name="Rincon C."/>
            <person name="Sanders R I."/>
            <person name="Robbins C."/>
            <person name="Chaturvedi A."/>
        </authorList>
    </citation>
    <scope>NUCLEOTIDE SEQUENCE</scope>
    <source>
        <strain evidence="2">CHB12</strain>
    </source>
</reference>
<sequence length="75" mass="8687">ISFIKFSEYITKEYEFDINNIQSSSIQNTNSATQSLTVSVNSSRKRNFEELKNETNETQKNSKYTKTDNSDDECC</sequence>
<evidence type="ECO:0000256" key="1">
    <source>
        <dbReference type="SAM" id="MobiDB-lite"/>
    </source>
</evidence>
<gene>
    <name evidence="2" type="ORF">CHRIB12_LOCUS7539</name>
</gene>
<protein>
    <submittedName>
        <fullName evidence="2">Uncharacterized protein</fullName>
    </submittedName>
</protein>
<accession>A0A916E6S0</accession>
<feature type="compositionally biased region" description="Basic and acidic residues" evidence="1">
    <location>
        <begin position="46"/>
        <end position="57"/>
    </location>
</feature>
<dbReference type="OrthoDB" id="2426899at2759"/>
<feature type="compositionally biased region" description="Low complexity" evidence="1">
    <location>
        <begin position="25"/>
        <end position="35"/>
    </location>
</feature>
<dbReference type="Proteomes" id="UP000684084">
    <property type="component" value="Unassembled WGS sequence"/>
</dbReference>
<name>A0A916E6S0_9GLOM</name>